<comment type="caution">
    <text evidence="1">The sequence shown here is derived from an EMBL/GenBank/DDBJ whole genome shotgun (WGS) entry which is preliminary data.</text>
</comment>
<dbReference type="EMBL" id="JBJURJ010000007">
    <property type="protein sequence ID" value="MFM9329007.1"/>
    <property type="molecule type" value="Genomic_DNA"/>
</dbReference>
<proteinExistence type="predicted"/>
<reference evidence="1" key="1">
    <citation type="submission" date="2024-12" db="EMBL/GenBank/DDBJ databases">
        <authorList>
            <person name="Wu N."/>
        </authorList>
    </citation>
    <scope>NUCLEOTIDE SEQUENCE</scope>
    <source>
        <strain evidence="1">P15</strain>
    </source>
</reference>
<name>A0ACC7P3X8_9BACL</name>
<evidence type="ECO:0000313" key="1">
    <source>
        <dbReference type="EMBL" id="MFM9329007.1"/>
    </source>
</evidence>
<dbReference type="Proteomes" id="UP001631969">
    <property type="component" value="Unassembled WGS sequence"/>
</dbReference>
<evidence type="ECO:0000313" key="2">
    <source>
        <dbReference type="Proteomes" id="UP001631969"/>
    </source>
</evidence>
<organism evidence="1 2">
    <name type="scientific">Paenibacillus mesotrionivorans</name>
    <dbReference type="NCBI Taxonomy" id="3160968"/>
    <lineage>
        <taxon>Bacteria</taxon>
        <taxon>Bacillati</taxon>
        <taxon>Bacillota</taxon>
        <taxon>Bacilli</taxon>
        <taxon>Bacillales</taxon>
        <taxon>Paenibacillaceae</taxon>
        <taxon>Paenibacillus</taxon>
    </lineage>
</organism>
<gene>
    <name evidence="1" type="ORF">ACI1P1_11990</name>
</gene>
<accession>A0ACC7P3X8</accession>
<sequence length="79" mass="8699">MLNNKLRETRQAVGMSVSELARRANTTRQTITNIELHGSEPSGLLVITISEALKKDPRDIFFKSVVAHVEQNGSSTAYA</sequence>
<protein>
    <submittedName>
        <fullName evidence="1">Helix-turn-helix transcriptional regulator</fullName>
    </submittedName>
</protein>
<keyword evidence="2" id="KW-1185">Reference proteome</keyword>